<keyword evidence="3" id="KW-1185">Reference proteome</keyword>
<name>A0ABN9R849_9DINO</name>
<feature type="region of interest" description="Disordered" evidence="1">
    <location>
        <begin position="382"/>
        <end position="415"/>
    </location>
</feature>
<evidence type="ECO:0000313" key="2">
    <source>
        <dbReference type="EMBL" id="CAK0813443.1"/>
    </source>
</evidence>
<evidence type="ECO:0000313" key="3">
    <source>
        <dbReference type="Proteomes" id="UP001189429"/>
    </source>
</evidence>
<feature type="region of interest" description="Disordered" evidence="1">
    <location>
        <begin position="571"/>
        <end position="640"/>
    </location>
</feature>
<evidence type="ECO:0000256" key="1">
    <source>
        <dbReference type="SAM" id="MobiDB-lite"/>
    </source>
</evidence>
<dbReference type="EMBL" id="CAUYUJ010005380">
    <property type="protein sequence ID" value="CAK0813443.1"/>
    <property type="molecule type" value="Genomic_DNA"/>
</dbReference>
<accession>A0ABN9R849</accession>
<organism evidence="2 3">
    <name type="scientific">Prorocentrum cordatum</name>
    <dbReference type="NCBI Taxonomy" id="2364126"/>
    <lineage>
        <taxon>Eukaryota</taxon>
        <taxon>Sar</taxon>
        <taxon>Alveolata</taxon>
        <taxon>Dinophyceae</taxon>
        <taxon>Prorocentrales</taxon>
        <taxon>Prorocentraceae</taxon>
        <taxon>Prorocentrum</taxon>
    </lineage>
</organism>
<proteinExistence type="predicted"/>
<gene>
    <name evidence="2" type="ORF">PCOR1329_LOCUS17365</name>
</gene>
<protein>
    <submittedName>
        <fullName evidence="2">Uncharacterized protein</fullName>
    </submittedName>
</protein>
<dbReference type="Proteomes" id="UP001189429">
    <property type="component" value="Unassembled WGS sequence"/>
</dbReference>
<feature type="non-terminal residue" evidence="2">
    <location>
        <position position="1"/>
    </location>
</feature>
<sequence>ALIPRPCALAALAAPYLAALGHILADRLPDRRGLALEGALALGELALQSAVTRRQAAAHREAVEDTEVPARAIECEVCHECEVCVCTPCPAPVRCEEFSERCTPCPAPERCLEDAGPPVEPECEPAGVYLSEPVLGNLSTPVSCISSSARCPASRVASSLRAGAAQSRGSMAIVVPTTPWPGHMFVVFFEGDAWGHERVLVWPLAASTWVIYTAQGDFYVEDATLYEKVVSIEGPGERPPGLGAVDIVQFDRPIQRREFLDFMASAQLHAGVLQGARGLPDWPAPAQWATPERGPGAGDLRGDVMAGALSRAEGEQPPEVTWRVAEPGLAFGEMGAAAAGFRRAAARRLSEEEFKNQRLALFSPPTPRRPPEPAIALEAGAREAEAAGAGSPLNERTLGEPPPGAAATATNNEAATDARVLEVDWDAQGERHKDWKEVRRESTSHSFLDWPLDGVMKHIDRFGPMPTAWLEARGRRRHVAPSDRAYHQLRVLAESFEQSWCYDQVNMPCLAGIEVLMRRFQTLLEAHSVPGAKPNYSMASAYSGTAMLEDAAAPDLRIYGARRLKEKVLEESAQRGGLAAPQADGYGEDDPCAAGKGGKGSGDQQRRRGPKSRRQDQERQAWASSAPAGVMMEASGGGSGPAPAAFTRSCMGVHRRLPAFDIPSQAGAVSRRSRRRRGLSAEELRRKNETLDALHWRLGSRTSGPPGAAAFEKEAVANLVAPVIAKPVAAPSQEEAARVLLRGHLSSDAEETYTTVVPYDYGSVSLPEHVHDTAVVTKVPDADGRLIIEGWQKSTTRSTNEFDKLNERLGDIKLF</sequence>
<feature type="compositionally biased region" description="Low complexity" evidence="1">
    <location>
        <begin position="405"/>
        <end position="415"/>
    </location>
</feature>
<comment type="caution">
    <text evidence="2">The sequence shown here is derived from an EMBL/GenBank/DDBJ whole genome shotgun (WGS) entry which is preliminary data.</text>
</comment>
<reference evidence="2" key="1">
    <citation type="submission" date="2023-10" db="EMBL/GenBank/DDBJ databases">
        <authorList>
            <person name="Chen Y."/>
            <person name="Shah S."/>
            <person name="Dougan E. K."/>
            <person name="Thang M."/>
            <person name="Chan C."/>
        </authorList>
    </citation>
    <scope>NUCLEOTIDE SEQUENCE [LARGE SCALE GENOMIC DNA]</scope>
</reference>